<feature type="transmembrane region" description="Helical" evidence="1">
    <location>
        <begin position="12"/>
        <end position="28"/>
    </location>
</feature>
<keyword evidence="3" id="KW-0808">Transferase</keyword>
<dbReference type="PANTHER" id="PTHR23028:SF53">
    <property type="entry name" value="ACYL_TRANSF_3 DOMAIN-CONTAINING PROTEIN"/>
    <property type="match status" value="1"/>
</dbReference>
<feature type="domain" description="Acyltransferase 3" evidence="2">
    <location>
        <begin position="4"/>
        <end position="344"/>
    </location>
</feature>
<dbReference type="Proteomes" id="UP001596091">
    <property type="component" value="Unassembled WGS sequence"/>
</dbReference>
<feature type="transmembrane region" description="Helical" evidence="1">
    <location>
        <begin position="324"/>
        <end position="348"/>
    </location>
</feature>
<dbReference type="RefSeq" id="WP_263332229.1">
    <property type="nucleotide sequence ID" value="NZ_JAGSYH010000001.1"/>
</dbReference>
<proteinExistence type="predicted"/>
<dbReference type="PANTHER" id="PTHR23028">
    <property type="entry name" value="ACETYLTRANSFERASE"/>
    <property type="match status" value="1"/>
</dbReference>
<feature type="transmembrane region" description="Helical" evidence="1">
    <location>
        <begin position="223"/>
        <end position="243"/>
    </location>
</feature>
<dbReference type="GO" id="GO:0016746">
    <property type="term" value="F:acyltransferase activity"/>
    <property type="evidence" value="ECO:0007669"/>
    <property type="project" value="UniProtKB-KW"/>
</dbReference>
<sequence>MRIRELDGLRGIAVLAVLLNHYLPWAPITGSNYGWLGVDLFFILSGFLITSILLDLRSKPHYFRVFYSRRALRIFPPYLIGLAIYITYSMISGLHGTWDLWLQYVFYYTSLFLGQPKALMAVPPVIPRAVGAGLAVLWTLSVEEIFYTIWAPIVRYLRKPGLMLTIALMILLPPFLRWHFHTPKFPEIFTFYCRMDGLAYGAVVAFLVRLRNRNLKDWGAKDAFFNWAALIIPAISVIYWVALHGNQSSAWITSPGLVLADVSFALITFYLIRFAGSDRLSVRTFRMSWLRSVGMVSYSLYLFNYPVRFLTADWVATLHLSTRFAAVLAVVIGIPISLAIAYGLWYGVERHILRMKDKIVPAGTSHAQMRTGTALMDEVTTA</sequence>
<dbReference type="EC" id="2.3.-.-" evidence="3"/>
<dbReference type="Pfam" id="PF01757">
    <property type="entry name" value="Acyl_transf_3"/>
    <property type="match status" value="1"/>
</dbReference>
<dbReference type="EMBL" id="JBHSPH010000010">
    <property type="protein sequence ID" value="MFC5864961.1"/>
    <property type="molecule type" value="Genomic_DNA"/>
</dbReference>
<organism evidence="3 4">
    <name type="scientific">Acidicapsa dinghuensis</name>
    <dbReference type="NCBI Taxonomy" id="2218256"/>
    <lineage>
        <taxon>Bacteria</taxon>
        <taxon>Pseudomonadati</taxon>
        <taxon>Acidobacteriota</taxon>
        <taxon>Terriglobia</taxon>
        <taxon>Terriglobales</taxon>
        <taxon>Acidobacteriaceae</taxon>
        <taxon>Acidicapsa</taxon>
    </lineage>
</organism>
<feature type="transmembrane region" description="Helical" evidence="1">
    <location>
        <begin position="118"/>
        <end position="140"/>
    </location>
</feature>
<reference evidence="4" key="1">
    <citation type="journal article" date="2019" name="Int. J. Syst. Evol. Microbiol.">
        <title>The Global Catalogue of Microorganisms (GCM) 10K type strain sequencing project: providing services to taxonomists for standard genome sequencing and annotation.</title>
        <authorList>
            <consortium name="The Broad Institute Genomics Platform"/>
            <consortium name="The Broad Institute Genome Sequencing Center for Infectious Disease"/>
            <person name="Wu L."/>
            <person name="Ma J."/>
        </authorList>
    </citation>
    <scope>NUCLEOTIDE SEQUENCE [LARGE SCALE GENOMIC DNA]</scope>
    <source>
        <strain evidence="4">JCM 4087</strain>
    </source>
</reference>
<feature type="transmembrane region" description="Helical" evidence="1">
    <location>
        <begin position="160"/>
        <end position="176"/>
    </location>
</feature>
<keyword evidence="4" id="KW-1185">Reference proteome</keyword>
<name>A0ABW1EM68_9BACT</name>
<feature type="transmembrane region" description="Helical" evidence="1">
    <location>
        <begin position="188"/>
        <end position="211"/>
    </location>
</feature>
<keyword evidence="1" id="KW-1133">Transmembrane helix</keyword>
<accession>A0ABW1EM68</accession>
<protein>
    <submittedName>
        <fullName evidence="3">Acyltransferase family protein</fullName>
        <ecNumber evidence="3">2.3.-.-</ecNumber>
    </submittedName>
</protein>
<feature type="transmembrane region" description="Helical" evidence="1">
    <location>
        <begin position="34"/>
        <end position="54"/>
    </location>
</feature>
<keyword evidence="1" id="KW-0812">Transmembrane</keyword>
<dbReference type="InterPro" id="IPR050879">
    <property type="entry name" value="Acyltransferase_3"/>
</dbReference>
<comment type="caution">
    <text evidence="3">The sequence shown here is derived from an EMBL/GenBank/DDBJ whole genome shotgun (WGS) entry which is preliminary data.</text>
</comment>
<feature type="transmembrane region" description="Helical" evidence="1">
    <location>
        <begin position="75"/>
        <end position="98"/>
    </location>
</feature>
<gene>
    <name evidence="3" type="ORF">ACFPT7_21815</name>
</gene>
<keyword evidence="3" id="KW-0012">Acyltransferase</keyword>
<evidence type="ECO:0000313" key="4">
    <source>
        <dbReference type="Proteomes" id="UP001596091"/>
    </source>
</evidence>
<evidence type="ECO:0000256" key="1">
    <source>
        <dbReference type="SAM" id="Phobius"/>
    </source>
</evidence>
<feature type="transmembrane region" description="Helical" evidence="1">
    <location>
        <begin position="249"/>
        <end position="272"/>
    </location>
</feature>
<evidence type="ECO:0000259" key="2">
    <source>
        <dbReference type="Pfam" id="PF01757"/>
    </source>
</evidence>
<evidence type="ECO:0000313" key="3">
    <source>
        <dbReference type="EMBL" id="MFC5864961.1"/>
    </source>
</evidence>
<dbReference type="InterPro" id="IPR002656">
    <property type="entry name" value="Acyl_transf_3_dom"/>
</dbReference>
<keyword evidence="1" id="KW-0472">Membrane</keyword>
<feature type="transmembrane region" description="Helical" evidence="1">
    <location>
        <begin position="284"/>
        <end position="304"/>
    </location>
</feature>